<feature type="region of interest" description="Disordered" evidence="6">
    <location>
        <begin position="332"/>
        <end position="361"/>
    </location>
</feature>
<dbReference type="PANTHER" id="PTHR43401">
    <property type="entry name" value="L-THREONINE 3-DEHYDROGENASE"/>
    <property type="match status" value="1"/>
</dbReference>
<feature type="domain" description="Enoyl reductase (ER)" evidence="7">
    <location>
        <begin position="10"/>
        <end position="330"/>
    </location>
</feature>
<dbReference type="InterPro" id="IPR036291">
    <property type="entry name" value="NAD(P)-bd_dom_sf"/>
</dbReference>
<dbReference type="InterPro" id="IPR011032">
    <property type="entry name" value="GroES-like_sf"/>
</dbReference>
<gene>
    <name evidence="8" type="ORF">SM611_34825</name>
</gene>
<evidence type="ECO:0000256" key="5">
    <source>
        <dbReference type="RuleBase" id="RU361277"/>
    </source>
</evidence>
<keyword evidence="4" id="KW-0560">Oxidoreductase</keyword>
<dbReference type="Gene3D" id="3.40.50.720">
    <property type="entry name" value="NAD(P)-binding Rossmann-like Domain"/>
    <property type="match status" value="1"/>
</dbReference>
<dbReference type="InterPro" id="IPR050129">
    <property type="entry name" value="Zn_alcohol_dh"/>
</dbReference>
<comment type="caution">
    <text evidence="8">The sequence shown here is derived from an EMBL/GenBank/DDBJ whole genome shotgun (WGS) entry which is preliminary data.</text>
</comment>
<dbReference type="CDD" id="cd08260">
    <property type="entry name" value="Zn_ADH6"/>
    <property type="match status" value="1"/>
</dbReference>
<protein>
    <submittedName>
        <fullName evidence="8">Zinc-dependent alcohol dehydrogenase family protein</fullName>
    </submittedName>
</protein>
<reference evidence="8 9" key="1">
    <citation type="submission" date="2023-11" db="EMBL/GenBank/DDBJ databases">
        <title>Actinomadura monticuli sp. nov., isolated from volcanic ash.</title>
        <authorList>
            <person name="Lee S.D."/>
            <person name="Yang H."/>
            <person name="Kim I.S."/>
        </authorList>
    </citation>
    <scope>NUCLEOTIDE SEQUENCE [LARGE SCALE GENOMIC DNA]</scope>
    <source>
        <strain evidence="8 9">DLS-62</strain>
    </source>
</reference>
<comment type="similarity">
    <text evidence="5">Belongs to the zinc-containing alcohol dehydrogenase family.</text>
</comment>
<dbReference type="Pfam" id="PF00107">
    <property type="entry name" value="ADH_zinc_N"/>
    <property type="match status" value="1"/>
</dbReference>
<dbReference type="RefSeq" id="WP_371954629.1">
    <property type="nucleotide sequence ID" value="NZ_JAXCEI010000025.1"/>
</dbReference>
<evidence type="ECO:0000259" key="7">
    <source>
        <dbReference type="SMART" id="SM00829"/>
    </source>
</evidence>
<evidence type="ECO:0000256" key="1">
    <source>
        <dbReference type="ARBA" id="ARBA00001947"/>
    </source>
</evidence>
<evidence type="ECO:0000256" key="3">
    <source>
        <dbReference type="ARBA" id="ARBA00022833"/>
    </source>
</evidence>
<evidence type="ECO:0000256" key="4">
    <source>
        <dbReference type="ARBA" id="ARBA00023002"/>
    </source>
</evidence>
<evidence type="ECO:0000256" key="2">
    <source>
        <dbReference type="ARBA" id="ARBA00022723"/>
    </source>
</evidence>
<feature type="compositionally biased region" description="Gly residues" evidence="6">
    <location>
        <begin position="346"/>
        <end position="355"/>
    </location>
</feature>
<accession>A0ABV4QQC1</accession>
<evidence type="ECO:0000256" key="6">
    <source>
        <dbReference type="SAM" id="MobiDB-lite"/>
    </source>
</evidence>
<dbReference type="PROSITE" id="PS00059">
    <property type="entry name" value="ADH_ZINC"/>
    <property type="match status" value="1"/>
</dbReference>
<dbReference type="SUPFAM" id="SSF51735">
    <property type="entry name" value="NAD(P)-binding Rossmann-fold domains"/>
    <property type="match status" value="1"/>
</dbReference>
<dbReference type="Pfam" id="PF08240">
    <property type="entry name" value="ADH_N"/>
    <property type="match status" value="1"/>
</dbReference>
<name>A0ABV4QQC1_9ACTN</name>
<proteinExistence type="inferred from homology"/>
<keyword evidence="9" id="KW-1185">Reference proteome</keyword>
<dbReference type="EMBL" id="JAXCEI010000025">
    <property type="protein sequence ID" value="MFA1544134.1"/>
    <property type="molecule type" value="Genomic_DNA"/>
</dbReference>
<dbReference type="SUPFAM" id="SSF50129">
    <property type="entry name" value="GroES-like"/>
    <property type="match status" value="1"/>
</dbReference>
<dbReference type="InterPro" id="IPR020843">
    <property type="entry name" value="ER"/>
</dbReference>
<sequence>MRAVAYDAFAAPPSVRDLPDPRVPGGGAVIRVEATGVCRSDWHGWQGHDPDIRAFPHVPGHELAGTVEETGAGVARHRPGDRVTVPFVCACGRCPSCAAGDQQVCESQTQPGFTHWGSFAHYVAVENADVNLVGLPDEMSYTTAAGLGCRFATAFRAVTAQGGATAGRWVAVHGCGGVGLSAVMIAAAAGARVVAVDVSPQALELARRCGASAVVDASAHDDVAEAVRDASGGGAHVSLDALGSPATARASIESLRRRGRHVQVGLLPPGAGRADLPMDRVIAWELEIAGSHGMAAHAYGPMMELVRAGALRPDVLVGRVLTLDDAPAALTGPPGPGITMIEPHRQGGGTGGNGEDGADGG</sequence>
<dbReference type="Proteomes" id="UP001569963">
    <property type="component" value="Unassembled WGS sequence"/>
</dbReference>
<keyword evidence="2 5" id="KW-0479">Metal-binding</keyword>
<dbReference type="InterPro" id="IPR002328">
    <property type="entry name" value="ADH_Zn_CS"/>
</dbReference>
<dbReference type="Gene3D" id="3.90.180.10">
    <property type="entry name" value="Medium-chain alcohol dehydrogenases, catalytic domain"/>
    <property type="match status" value="1"/>
</dbReference>
<organism evidence="8 9">
    <name type="scientific">Actinomadura monticuli</name>
    <dbReference type="NCBI Taxonomy" id="3097367"/>
    <lineage>
        <taxon>Bacteria</taxon>
        <taxon>Bacillati</taxon>
        <taxon>Actinomycetota</taxon>
        <taxon>Actinomycetes</taxon>
        <taxon>Streptosporangiales</taxon>
        <taxon>Thermomonosporaceae</taxon>
        <taxon>Actinomadura</taxon>
    </lineage>
</organism>
<dbReference type="PANTHER" id="PTHR43401:SF5">
    <property type="entry name" value="ALCOHOL DEHYDROGENASE-RELATED"/>
    <property type="match status" value="1"/>
</dbReference>
<keyword evidence="3 5" id="KW-0862">Zinc</keyword>
<dbReference type="InterPro" id="IPR013154">
    <property type="entry name" value="ADH-like_N"/>
</dbReference>
<evidence type="ECO:0000313" key="8">
    <source>
        <dbReference type="EMBL" id="MFA1544134.1"/>
    </source>
</evidence>
<dbReference type="SMART" id="SM00829">
    <property type="entry name" value="PKS_ER"/>
    <property type="match status" value="1"/>
</dbReference>
<evidence type="ECO:0000313" key="9">
    <source>
        <dbReference type="Proteomes" id="UP001569963"/>
    </source>
</evidence>
<dbReference type="InterPro" id="IPR013149">
    <property type="entry name" value="ADH-like_C"/>
</dbReference>
<comment type="cofactor">
    <cofactor evidence="1 5">
        <name>Zn(2+)</name>
        <dbReference type="ChEBI" id="CHEBI:29105"/>
    </cofactor>
</comment>